<organism evidence="1 2">
    <name type="scientific">Parapedobacter pyrenivorans</name>
    <dbReference type="NCBI Taxonomy" id="1305674"/>
    <lineage>
        <taxon>Bacteria</taxon>
        <taxon>Pseudomonadati</taxon>
        <taxon>Bacteroidota</taxon>
        <taxon>Sphingobacteriia</taxon>
        <taxon>Sphingobacteriales</taxon>
        <taxon>Sphingobacteriaceae</taxon>
        <taxon>Parapedobacter</taxon>
    </lineage>
</organism>
<dbReference type="Pfam" id="PF08922">
    <property type="entry name" value="DUF1905"/>
    <property type="match status" value="1"/>
</dbReference>
<reference evidence="1" key="2">
    <citation type="submission" date="2020-09" db="EMBL/GenBank/DDBJ databases">
        <authorList>
            <person name="Sun Q."/>
            <person name="Zhou Y."/>
        </authorList>
    </citation>
    <scope>NUCLEOTIDE SEQUENCE</scope>
    <source>
        <strain evidence="1">CGMCC 1.12195</strain>
    </source>
</reference>
<dbReference type="AlphaFoldDB" id="A0A917HAY9"/>
<dbReference type="InterPro" id="IPR037079">
    <property type="entry name" value="AF2212/PG0164-like_sf"/>
</dbReference>
<name>A0A917HAY9_9SPHI</name>
<evidence type="ECO:0000313" key="1">
    <source>
        <dbReference type="EMBL" id="GGG73053.1"/>
    </source>
</evidence>
<dbReference type="Gene3D" id="2.40.30.100">
    <property type="entry name" value="AF2212/PG0164-like"/>
    <property type="match status" value="1"/>
</dbReference>
<reference evidence="1" key="1">
    <citation type="journal article" date="2014" name="Int. J. Syst. Evol. Microbiol.">
        <title>Complete genome sequence of Corynebacterium casei LMG S-19264T (=DSM 44701T), isolated from a smear-ripened cheese.</title>
        <authorList>
            <consortium name="US DOE Joint Genome Institute (JGI-PGF)"/>
            <person name="Walter F."/>
            <person name="Albersmeier A."/>
            <person name="Kalinowski J."/>
            <person name="Ruckert C."/>
        </authorList>
    </citation>
    <scope>NUCLEOTIDE SEQUENCE</scope>
    <source>
        <strain evidence="1">CGMCC 1.12195</strain>
    </source>
</reference>
<dbReference type="InterPro" id="IPR015018">
    <property type="entry name" value="DUF1905"/>
</dbReference>
<keyword evidence="2" id="KW-1185">Reference proteome</keyword>
<dbReference type="SUPFAM" id="SSF141694">
    <property type="entry name" value="AF2212/PG0164-like"/>
    <property type="match status" value="1"/>
</dbReference>
<dbReference type="EMBL" id="BMER01000001">
    <property type="protein sequence ID" value="GGG73053.1"/>
    <property type="molecule type" value="Genomic_DNA"/>
</dbReference>
<dbReference type="Proteomes" id="UP000660862">
    <property type="component" value="Unassembled WGS sequence"/>
</dbReference>
<proteinExistence type="predicted"/>
<accession>A0A917HAY9</accession>
<evidence type="ECO:0000313" key="2">
    <source>
        <dbReference type="Proteomes" id="UP000660862"/>
    </source>
</evidence>
<sequence length="160" mass="17999">MYEFTAILAIIGINPFVFVPEHVLNSVRQQAGKEKGPIPITGTINGVAFQQTLVRYRGAWRLYVNTEMLKNSPKRIGETVELTVSFDPADRTIRPHPKLIAALDQNKKAKEEFAALVPSMQKEIIRYISFLKTESSIDRNVAKAIDFILGNGPFIGRKTR</sequence>
<evidence type="ECO:0008006" key="3">
    <source>
        <dbReference type="Google" id="ProtNLM"/>
    </source>
</evidence>
<comment type="caution">
    <text evidence="1">The sequence shown here is derived from an EMBL/GenBank/DDBJ whole genome shotgun (WGS) entry which is preliminary data.</text>
</comment>
<protein>
    <recommendedName>
        <fullName evidence="3">Bacteriocin-protection, YdeI or OmpD-Associated</fullName>
    </recommendedName>
</protein>
<gene>
    <name evidence="1" type="primary">ybaD</name>
    <name evidence="1" type="ORF">GCM10007415_00480</name>
</gene>
<dbReference type="Pfam" id="PF13376">
    <property type="entry name" value="OmdA"/>
    <property type="match status" value="1"/>
</dbReference>
<dbReference type="RefSeq" id="WP_188503947.1">
    <property type="nucleotide sequence ID" value="NZ_BMER01000001.1"/>
</dbReference>